<dbReference type="PROSITE" id="PS50089">
    <property type="entry name" value="ZF_RING_2"/>
    <property type="match status" value="1"/>
</dbReference>
<dbReference type="PANTHER" id="PTHR42647:SF55">
    <property type="entry name" value="BOI-RELATED E3 UBIQUITIN-PROTEIN LIGASE 1"/>
    <property type="match status" value="1"/>
</dbReference>
<dbReference type="AlphaFoldDB" id="A0AAV6M1A4"/>
<dbReference type="Proteomes" id="UP000685013">
    <property type="component" value="Chromosome 18"/>
</dbReference>
<keyword evidence="3" id="KW-0862">Zinc</keyword>
<evidence type="ECO:0000256" key="1">
    <source>
        <dbReference type="ARBA" id="ARBA00022723"/>
    </source>
</evidence>
<evidence type="ECO:0000256" key="3">
    <source>
        <dbReference type="ARBA" id="ARBA00022833"/>
    </source>
</evidence>
<evidence type="ECO:0000313" key="6">
    <source>
        <dbReference type="EMBL" id="KAG6573452.1"/>
    </source>
</evidence>
<protein>
    <submittedName>
        <fullName evidence="6">BOI-related E3 ubiquitin-protein ligase 1</fullName>
    </submittedName>
</protein>
<name>A0AAV6M1A4_9ROSI</name>
<dbReference type="PANTHER" id="PTHR42647">
    <property type="entry name" value="SBP (S-RIBONUCLEASE BINDING PROTEIN) FAMILY PROTEIN"/>
    <property type="match status" value="1"/>
</dbReference>
<organism evidence="6 7">
    <name type="scientific">Cucurbita argyrosperma subsp. sororia</name>
    <dbReference type="NCBI Taxonomy" id="37648"/>
    <lineage>
        <taxon>Eukaryota</taxon>
        <taxon>Viridiplantae</taxon>
        <taxon>Streptophyta</taxon>
        <taxon>Embryophyta</taxon>
        <taxon>Tracheophyta</taxon>
        <taxon>Spermatophyta</taxon>
        <taxon>Magnoliopsida</taxon>
        <taxon>eudicotyledons</taxon>
        <taxon>Gunneridae</taxon>
        <taxon>Pentapetalae</taxon>
        <taxon>rosids</taxon>
        <taxon>fabids</taxon>
        <taxon>Cucurbitales</taxon>
        <taxon>Cucurbitaceae</taxon>
        <taxon>Cucurbiteae</taxon>
        <taxon>Cucurbita</taxon>
    </lineage>
</organism>
<keyword evidence="2 4" id="KW-0863">Zinc-finger</keyword>
<proteinExistence type="predicted"/>
<evidence type="ECO:0000256" key="2">
    <source>
        <dbReference type="ARBA" id="ARBA00022771"/>
    </source>
</evidence>
<dbReference type="GO" id="GO:0043067">
    <property type="term" value="P:regulation of programmed cell death"/>
    <property type="evidence" value="ECO:0007669"/>
    <property type="project" value="TreeGrafter"/>
</dbReference>
<evidence type="ECO:0000313" key="7">
    <source>
        <dbReference type="Proteomes" id="UP000685013"/>
    </source>
</evidence>
<comment type="caution">
    <text evidence="6">The sequence shown here is derived from an EMBL/GenBank/DDBJ whole genome shotgun (WGS) entry which is preliminary data.</text>
</comment>
<dbReference type="Pfam" id="PF13920">
    <property type="entry name" value="zf-C3HC4_3"/>
    <property type="match status" value="1"/>
</dbReference>
<dbReference type="EMBL" id="JAGKQH010000018">
    <property type="protein sequence ID" value="KAG6573452.1"/>
    <property type="molecule type" value="Genomic_DNA"/>
</dbReference>
<reference evidence="6 7" key="1">
    <citation type="journal article" date="2021" name="Hortic Res">
        <title>The domestication of Cucurbita argyrosperma as revealed by the genome of its wild relative.</title>
        <authorList>
            <person name="Barrera-Redondo J."/>
            <person name="Sanchez-de la Vega G."/>
            <person name="Aguirre-Liguori J.A."/>
            <person name="Castellanos-Morales G."/>
            <person name="Gutierrez-Guerrero Y.T."/>
            <person name="Aguirre-Dugua X."/>
            <person name="Aguirre-Planter E."/>
            <person name="Tenaillon M.I."/>
            <person name="Lira-Saade R."/>
            <person name="Eguiarte L.E."/>
        </authorList>
    </citation>
    <scope>NUCLEOTIDE SEQUENCE [LARGE SCALE GENOMIC DNA]</scope>
    <source>
        <strain evidence="6">JBR-2021</strain>
    </source>
</reference>
<dbReference type="GO" id="GO:0004842">
    <property type="term" value="F:ubiquitin-protein transferase activity"/>
    <property type="evidence" value="ECO:0007669"/>
    <property type="project" value="TreeGrafter"/>
</dbReference>
<gene>
    <name evidence="6" type="primary">BRG1</name>
    <name evidence="6" type="ORF">SDJN03_27339</name>
</gene>
<feature type="domain" description="RING-type" evidence="5">
    <location>
        <begin position="195"/>
        <end position="229"/>
    </location>
</feature>
<keyword evidence="7" id="KW-1185">Reference proteome</keyword>
<sequence length="313" mass="35219">MGSVFLRDFIDPNTPTAPPLHSLTFPMYGKPDTGLISTPSRKRARCSVYDESPPRLFDQEMIISHIEHQRSEIDRFIAIHTEKVMMEMEERKQRQSRMLVSAIEDRVVKKLKEKEEEIERMGKLNWVLQERVKHLSLENQQWRNLAETNEATLNSLRTNLEQVLMANAGEEAAAVADDAESSCGSSYSGGGGGRCRKCGAAESRVLVLPCRHLCLCTICGSRLHTCPVCYPTLLSTDSGYPTLLATDSGYPTLLLTDSGYPTILSIDSSYPTLFSIDSGYPTLLPTNSGYPTLLHKNWHKNWVDKNWHKNWVG</sequence>
<evidence type="ECO:0000259" key="5">
    <source>
        <dbReference type="PROSITE" id="PS50089"/>
    </source>
</evidence>
<dbReference type="CDD" id="cd16649">
    <property type="entry name" value="mRING-HC-C3HC5_CGRF1-like"/>
    <property type="match status" value="1"/>
</dbReference>
<accession>A0AAV6M1A4</accession>
<evidence type="ECO:0000256" key="4">
    <source>
        <dbReference type="PROSITE-ProRule" id="PRU00175"/>
    </source>
</evidence>
<keyword evidence="1" id="KW-0479">Metal-binding</keyword>
<dbReference type="InterPro" id="IPR001841">
    <property type="entry name" value="Znf_RING"/>
</dbReference>
<feature type="non-terminal residue" evidence="6">
    <location>
        <position position="1"/>
    </location>
</feature>
<dbReference type="GO" id="GO:0008270">
    <property type="term" value="F:zinc ion binding"/>
    <property type="evidence" value="ECO:0007669"/>
    <property type="project" value="UniProtKB-KW"/>
</dbReference>